<dbReference type="GO" id="GO:0030145">
    <property type="term" value="F:manganese ion binding"/>
    <property type="evidence" value="ECO:0007669"/>
    <property type="project" value="TreeGrafter"/>
</dbReference>
<evidence type="ECO:0000313" key="3">
    <source>
        <dbReference type="Proteomes" id="UP000694523"/>
    </source>
</evidence>
<name>A0A8C6TK03_9GOBI</name>
<sequence length="259" mass="29117">MSAGAPLFTFGVIADVQYADLEDGSNFARTRTRYYRNSLQLLRKAREHWSGSAVRPEFVLQLGDLIDGFNALHGASRSALDTVLREFRSGVVDEVHHVWGNHELYNFSREELLTSELNSTLHVKRRLGECCPGADIYAYSFSPQPGFTFIVLDAYDMSLLGLEESSEQYQSALRLIQMYNSHQDLNSPPTPIKILRASPKASPQSLYACVSSASMSCWSLTLRELQTPDITEDITLNRSRYYKDTPSLTEASVRSSWTG</sequence>
<reference evidence="2" key="2">
    <citation type="submission" date="2025-09" db="UniProtKB">
        <authorList>
            <consortium name="Ensembl"/>
        </authorList>
    </citation>
    <scope>IDENTIFICATION</scope>
</reference>
<dbReference type="GO" id="GO:0047734">
    <property type="term" value="F:CDP-glycerol diphosphatase activity"/>
    <property type="evidence" value="ECO:0007669"/>
    <property type="project" value="TreeGrafter"/>
</dbReference>
<dbReference type="GO" id="GO:0008663">
    <property type="term" value="F:2',3'-cyclic-nucleotide 2'-phosphodiesterase activity"/>
    <property type="evidence" value="ECO:0007669"/>
    <property type="project" value="TreeGrafter"/>
</dbReference>
<dbReference type="SUPFAM" id="SSF56300">
    <property type="entry name" value="Metallo-dependent phosphatases"/>
    <property type="match status" value="1"/>
</dbReference>
<dbReference type="Proteomes" id="UP000694523">
    <property type="component" value="Unplaced"/>
</dbReference>
<dbReference type="PANTHER" id="PTHR16509">
    <property type="match status" value="1"/>
</dbReference>
<evidence type="ECO:0000313" key="2">
    <source>
        <dbReference type="Ensembl" id="ENSNMLP00000022715.1"/>
    </source>
</evidence>
<reference evidence="2" key="1">
    <citation type="submission" date="2025-08" db="UniProtKB">
        <authorList>
            <consortium name="Ensembl"/>
        </authorList>
    </citation>
    <scope>IDENTIFICATION</scope>
</reference>
<accession>A0A8C6TK03</accession>
<evidence type="ECO:0000259" key="1">
    <source>
        <dbReference type="Pfam" id="PF00149"/>
    </source>
</evidence>
<dbReference type="AlphaFoldDB" id="A0A8C6TK03"/>
<dbReference type="PANTHER" id="PTHR16509:SF1">
    <property type="entry name" value="MANGANESE-DEPENDENT ADP-RIBOSE_CDP-ALCOHOL DIPHOSPHATASE"/>
    <property type="match status" value="1"/>
</dbReference>
<dbReference type="Pfam" id="PF00149">
    <property type="entry name" value="Metallophos"/>
    <property type="match status" value="1"/>
</dbReference>
<dbReference type="InterPro" id="IPR029052">
    <property type="entry name" value="Metallo-depent_PP-like"/>
</dbReference>
<dbReference type="Ensembl" id="ENSNMLT00000025432.1">
    <property type="protein sequence ID" value="ENSNMLP00000022715.1"/>
    <property type="gene ID" value="ENSNMLG00000014645.1"/>
</dbReference>
<protein>
    <submittedName>
        <fullName evidence="2">ADP-ribose/CDP-alcohol diphosphatase, manganese-dependent</fullName>
    </submittedName>
</protein>
<organism evidence="2 3">
    <name type="scientific">Neogobius melanostomus</name>
    <name type="common">round goby</name>
    <dbReference type="NCBI Taxonomy" id="47308"/>
    <lineage>
        <taxon>Eukaryota</taxon>
        <taxon>Metazoa</taxon>
        <taxon>Chordata</taxon>
        <taxon>Craniata</taxon>
        <taxon>Vertebrata</taxon>
        <taxon>Euteleostomi</taxon>
        <taxon>Actinopterygii</taxon>
        <taxon>Neopterygii</taxon>
        <taxon>Teleostei</taxon>
        <taxon>Neoteleostei</taxon>
        <taxon>Acanthomorphata</taxon>
        <taxon>Gobiaria</taxon>
        <taxon>Gobiiformes</taxon>
        <taxon>Gobioidei</taxon>
        <taxon>Gobiidae</taxon>
        <taxon>Benthophilinae</taxon>
        <taxon>Neogobiini</taxon>
        <taxon>Neogobius</taxon>
    </lineage>
</organism>
<proteinExistence type="predicted"/>
<dbReference type="Gene3D" id="3.60.21.10">
    <property type="match status" value="1"/>
</dbReference>
<dbReference type="InterPro" id="IPR004843">
    <property type="entry name" value="Calcineurin-like_PHP"/>
</dbReference>
<dbReference type="GO" id="GO:0047631">
    <property type="term" value="F:ADP-ribose diphosphatase activity"/>
    <property type="evidence" value="ECO:0007669"/>
    <property type="project" value="TreeGrafter"/>
</dbReference>
<feature type="domain" description="Calcineurin-like phosphoesterase" evidence="1">
    <location>
        <begin position="9"/>
        <end position="116"/>
    </location>
</feature>
<keyword evidence="3" id="KW-1185">Reference proteome</keyword>